<dbReference type="PANTHER" id="PTHR30250:SF10">
    <property type="entry name" value="LIPOPOLYSACCHARIDE BIOSYNTHESIS PROTEIN WZXC"/>
    <property type="match status" value="1"/>
</dbReference>
<dbReference type="Pfam" id="PF13440">
    <property type="entry name" value="Polysacc_synt_3"/>
    <property type="match status" value="1"/>
</dbReference>
<feature type="transmembrane region" description="Helical" evidence="7">
    <location>
        <begin position="441"/>
        <end position="466"/>
    </location>
</feature>
<proteinExistence type="inferred from homology"/>
<name>A0A154IIC7_RHILE</name>
<sequence>MSSVSQRTATASIWTISGKFLARLLDFVSLLILARLLSPADFGLVAIATSVLVIVETILDLPLTQALMRQPSPSDDMFATALTLSLLRGVAISMLMMFISWPMALIYDDPRLFSLVAVLSIAPAMRSVISPRMVLFMQRFDFKREFALDLITKGSTLLFGVGVAVATGSYWGLAIGAVAGPTAAAITSYVFAPMRPRFSLSEWKHFQDMISWNTVSQVLSSINWQLDRLLLPRFTGLSTFGAYSVADNIAAIPYQTFVGPLLRPLMAAFSTVDDRRNLIAAYLKATNAITFVAAPILIALALLAEPAVRIIVGEKWASAAPILQWLCIGSLLGLPTNMMPPLAMVLNKTRYLALRMFAEFAVRVPVTILGIVYFQVAGALGARIVAVLVAYAASLIITRRLIGATFAAQLHAFLRPLAASLPMIAFLLWMEPMLAAMPVGLNLVASLALCGGAAVAIFWAFALLVWQLVGRPDGIETIVVQRLMPRRNGVLIS</sequence>
<dbReference type="GO" id="GO:0005886">
    <property type="term" value="C:plasma membrane"/>
    <property type="evidence" value="ECO:0007669"/>
    <property type="project" value="UniProtKB-SubCell"/>
</dbReference>
<dbReference type="RefSeq" id="WP_062942767.1">
    <property type="nucleotide sequence ID" value="NZ_CP171844.1"/>
</dbReference>
<feature type="transmembrane region" description="Helical" evidence="7">
    <location>
        <begin position="380"/>
        <end position="398"/>
    </location>
</feature>
<evidence type="ECO:0000256" key="6">
    <source>
        <dbReference type="ARBA" id="ARBA00023136"/>
    </source>
</evidence>
<dbReference type="CDD" id="cd13127">
    <property type="entry name" value="MATE_tuaB_like"/>
    <property type="match status" value="1"/>
</dbReference>
<evidence type="ECO:0000256" key="7">
    <source>
        <dbReference type="SAM" id="Phobius"/>
    </source>
</evidence>
<evidence type="ECO:0000256" key="5">
    <source>
        <dbReference type="ARBA" id="ARBA00022989"/>
    </source>
</evidence>
<feature type="transmembrane region" description="Helical" evidence="7">
    <location>
        <begin position="285"/>
        <end position="304"/>
    </location>
</feature>
<gene>
    <name evidence="8" type="ORF">A4A59_02980</name>
</gene>
<evidence type="ECO:0000256" key="2">
    <source>
        <dbReference type="ARBA" id="ARBA00007430"/>
    </source>
</evidence>
<dbReference type="InterPro" id="IPR050833">
    <property type="entry name" value="Poly_Biosynth_Transport"/>
</dbReference>
<dbReference type="EMBL" id="LVYU01000101">
    <property type="protein sequence ID" value="KZA99709.1"/>
    <property type="molecule type" value="Genomic_DNA"/>
</dbReference>
<evidence type="ECO:0000256" key="3">
    <source>
        <dbReference type="ARBA" id="ARBA00022475"/>
    </source>
</evidence>
<feature type="transmembrane region" description="Helical" evidence="7">
    <location>
        <begin position="356"/>
        <end position="374"/>
    </location>
</feature>
<comment type="subcellular location">
    <subcellularLocation>
        <location evidence="1">Cell membrane</location>
        <topology evidence="1">Multi-pass membrane protein</topology>
    </subcellularLocation>
</comment>
<dbReference type="PANTHER" id="PTHR30250">
    <property type="entry name" value="PST FAMILY PREDICTED COLANIC ACID TRANSPORTER"/>
    <property type="match status" value="1"/>
</dbReference>
<comment type="caution">
    <text evidence="8">The sequence shown here is derived from an EMBL/GenBank/DDBJ whole genome shotgun (WGS) entry which is preliminary data.</text>
</comment>
<feature type="transmembrane region" description="Helical" evidence="7">
    <location>
        <begin position="44"/>
        <end position="63"/>
    </location>
</feature>
<comment type="similarity">
    <text evidence="2">Belongs to the polysaccharide synthase family.</text>
</comment>
<feature type="transmembrane region" description="Helical" evidence="7">
    <location>
        <begin position="20"/>
        <end position="38"/>
    </location>
</feature>
<feature type="transmembrane region" description="Helical" evidence="7">
    <location>
        <begin position="410"/>
        <end position="429"/>
    </location>
</feature>
<evidence type="ECO:0000313" key="8">
    <source>
        <dbReference type="EMBL" id="KZA99709.1"/>
    </source>
</evidence>
<keyword evidence="3" id="KW-1003">Cell membrane</keyword>
<feature type="transmembrane region" description="Helical" evidence="7">
    <location>
        <begin position="316"/>
        <end position="335"/>
    </location>
</feature>
<organism evidence="8">
    <name type="scientific">Rhizobium leguminosarum</name>
    <dbReference type="NCBI Taxonomy" id="384"/>
    <lineage>
        <taxon>Bacteria</taxon>
        <taxon>Pseudomonadati</taxon>
        <taxon>Pseudomonadota</taxon>
        <taxon>Alphaproteobacteria</taxon>
        <taxon>Hyphomicrobiales</taxon>
        <taxon>Rhizobiaceae</taxon>
        <taxon>Rhizobium/Agrobacterium group</taxon>
        <taxon>Rhizobium</taxon>
    </lineage>
</organism>
<keyword evidence="6 7" id="KW-0472">Membrane</keyword>
<dbReference type="AlphaFoldDB" id="A0A154IIC7"/>
<feature type="transmembrane region" description="Helical" evidence="7">
    <location>
        <begin position="84"/>
        <end position="106"/>
    </location>
</feature>
<keyword evidence="4 7" id="KW-0812">Transmembrane</keyword>
<keyword evidence="5 7" id="KW-1133">Transmembrane helix</keyword>
<protein>
    <submittedName>
        <fullName evidence="8">Lipopolysaccharide biosynthesis protein</fullName>
    </submittedName>
</protein>
<feature type="transmembrane region" description="Helical" evidence="7">
    <location>
        <begin position="112"/>
        <end position="129"/>
    </location>
</feature>
<evidence type="ECO:0000256" key="1">
    <source>
        <dbReference type="ARBA" id="ARBA00004651"/>
    </source>
</evidence>
<reference evidence="8" key="1">
    <citation type="submission" date="2016-03" db="EMBL/GenBank/DDBJ databases">
        <title>Microsymbionts genomes from the relict species Vavilovia formosa.</title>
        <authorList>
            <person name="Chirak E."/>
            <person name="Kimeklis A."/>
            <person name="Kopat V."/>
            <person name="Andronov E."/>
        </authorList>
    </citation>
    <scope>NUCLEOTIDE SEQUENCE [LARGE SCALE GENOMIC DNA]</scope>
    <source>
        <strain evidence="8">Vaf12</strain>
    </source>
</reference>
<evidence type="ECO:0000256" key="4">
    <source>
        <dbReference type="ARBA" id="ARBA00022692"/>
    </source>
</evidence>
<accession>A0A154IIC7</accession>